<dbReference type="GO" id="GO:0005829">
    <property type="term" value="C:cytosol"/>
    <property type="evidence" value="ECO:0000318"/>
    <property type="project" value="GO_Central"/>
</dbReference>
<gene>
    <name evidence="14" type="ORF">MARPO_0021s0007</name>
</gene>
<evidence type="ECO:0000313" key="14">
    <source>
        <dbReference type="EMBL" id="PTQ44124.1"/>
    </source>
</evidence>
<comment type="similarity">
    <text evidence="2 8">Belongs to the peptidase M16 family.</text>
</comment>
<evidence type="ECO:0000256" key="6">
    <source>
        <dbReference type="ARBA" id="ARBA00022833"/>
    </source>
</evidence>
<protein>
    <recommendedName>
        <fullName evidence="16">Insulin degrading enzyme</fullName>
    </recommendedName>
</protein>
<dbReference type="AlphaFoldDB" id="A0A2R6XDF0"/>
<dbReference type="FunFam" id="3.30.830.10:FF:000003">
    <property type="entry name" value="Insulin-degrading enzyme"/>
    <property type="match status" value="1"/>
</dbReference>
<keyword evidence="15" id="KW-1185">Reference proteome</keyword>
<evidence type="ECO:0000313" key="15">
    <source>
        <dbReference type="Proteomes" id="UP000244005"/>
    </source>
</evidence>
<reference evidence="15" key="1">
    <citation type="journal article" date="2017" name="Cell">
        <title>Insights into land plant evolution garnered from the Marchantia polymorpha genome.</title>
        <authorList>
            <person name="Bowman J.L."/>
            <person name="Kohchi T."/>
            <person name="Yamato K.T."/>
            <person name="Jenkins J."/>
            <person name="Shu S."/>
            <person name="Ishizaki K."/>
            <person name="Yamaoka S."/>
            <person name="Nishihama R."/>
            <person name="Nakamura Y."/>
            <person name="Berger F."/>
            <person name="Adam C."/>
            <person name="Aki S.S."/>
            <person name="Althoff F."/>
            <person name="Araki T."/>
            <person name="Arteaga-Vazquez M.A."/>
            <person name="Balasubrmanian S."/>
            <person name="Barry K."/>
            <person name="Bauer D."/>
            <person name="Boehm C.R."/>
            <person name="Briginshaw L."/>
            <person name="Caballero-Perez J."/>
            <person name="Catarino B."/>
            <person name="Chen F."/>
            <person name="Chiyoda S."/>
            <person name="Chovatia M."/>
            <person name="Davies K.M."/>
            <person name="Delmans M."/>
            <person name="Demura T."/>
            <person name="Dierschke T."/>
            <person name="Dolan L."/>
            <person name="Dorantes-Acosta A.E."/>
            <person name="Eklund D.M."/>
            <person name="Florent S.N."/>
            <person name="Flores-Sandoval E."/>
            <person name="Fujiyama A."/>
            <person name="Fukuzawa H."/>
            <person name="Galik B."/>
            <person name="Grimanelli D."/>
            <person name="Grimwood J."/>
            <person name="Grossniklaus U."/>
            <person name="Hamada T."/>
            <person name="Haseloff J."/>
            <person name="Hetherington A.J."/>
            <person name="Higo A."/>
            <person name="Hirakawa Y."/>
            <person name="Hundley H.N."/>
            <person name="Ikeda Y."/>
            <person name="Inoue K."/>
            <person name="Inoue S.I."/>
            <person name="Ishida S."/>
            <person name="Jia Q."/>
            <person name="Kakita M."/>
            <person name="Kanazawa T."/>
            <person name="Kawai Y."/>
            <person name="Kawashima T."/>
            <person name="Kennedy M."/>
            <person name="Kinose K."/>
            <person name="Kinoshita T."/>
            <person name="Kohara Y."/>
            <person name="Koide E."/>
            <person name="Komatsu K."/>
            <person name="Kopischke S."/>
            <person name="Kubo M."/>
            <person name="Kyozuka J."/>
            <person name="Lagercrantz U."/>
            <person name="Lin S.S."/>
            <person name="Lindquist E."/>
            <person name="Lipzen A.M."/>
            <person name="Lu C.W."/>
            <person name="De Luna E."/>
            <person name="Martienssen R.A."/>
            <person name="Minamino N."/>
            <person name="Mizutani M."/>
            <person name="Mizutani M."/>
            <person name="Mochizuki N."/>
            <person name="Monte I."/>
            <person name="Mosher R."/>
            <person name="Nagasaki H."/>
            <person name="Nakagami H."/>
            <person name="Naramoto S."/>
            <person name="Nishitani K."/>
            <person name="Ohtani M."/>
            <person name="Okamoto T."/>
            <person name="Okumura M."/>
            <person name="Phillips J."/>
            <person name="Pollak B."/>
            <person name="Reinders A."/>
            <person name="Rovekamp M."/>
            <person name="Sano R."/>
            <person name="Sawa S."/>
            <person name="Schmid M.W."/>
            <person name="Shirakawa M."/>
            <person name="Solano R."/>
            <person name="Spunde A."/>
            <person name="Suetsugu N."/>
            <person name="Sugano S."/>
            <person name="Sugiyama A."/>
            <person name="Sun R."/>
            <person name="Suzuki Y."/>
            <person name="Takenaka M."/>
            <person name="Takezawa D."/>
            <person name="Tomogane H."/>
            <person name="Tsuzuki M."/>
            <person name="Ueda T."/>
            <person name="Umeda M."/>
            <person name="Ward J.M."/>
            <person name="Watanabe Y."/>
            <person name="Yazaki K."/>
            <person name="Yokoyama R."/>
            <person name="Yoshitake Y."/>
            <person name="Yotsui I."/>
            <person name="Zachgo S."/>
            <person name="Schmutz J."/>
        </authorList>
    </citation>
    <scope>NUCLEOTIDE SEQUENCE [LARGE SCALE GENOMIC DNA]</scope>
    <source>
        <strain evidence="15">Tak-1</strain>
    </source>
</reference>
<evidence type="ECO:0000256" key="9">
    <source>
        <dbReference type="SAM" id="MobiDB-lite"/>
    </source>
</evidence>
<dbReference type="Pfam" id="PF05193">
    <property type="entry name" value="Peptidase_M16_C"/>
    <property type="match status" value="1"/>
</dbReference>
<feature type="region of interest" description="Disordered" evidence="9">
    <location>
        <begin position="1"/>
        <end position="28"/>
    </location>
</feature>
<comment type="cofactor">
    <cofactor evidence="1">
        <name>Zn(2+)</name>
        <dbReference type="ChEBI" id="CHEBI:29105"/>
    </cofactor>
</comment>
<name>A0A2R6XDF0_MARPO</name>
<dbReference type="Proteomes" id="UP000244005">
    <property type="component" value="Unassembled WGS sequence"/>
</dbReference>
<evidence type="ECO:0000259" key="10">
    <source>
        <dbReference type="Pfam" id="PF00675"/>
    </source>
</evidence>
<evidence type="ECO:0000259" key="11">
    <source>
        <dbReference type="Pfam" id="PF05193"/>
    </source>
</evidence>
<evidence type="ECO:0000259" key="13">
    <source>
        <dbReference type="Pfam" id="PF22456"/>
    </source>
</evidence>
<keyword evidence="6" id="KW-0862">Zinc</keyword>
<dbReference type="InterPro" id="IPR001431">
    <property type="entry name" value="Pept_M16_Zn_BS"/>
</dbReference>
<evidence type="ECO:0000256" key="7">
    <source>
        <dbReference type="ARBA" id="ARBA00023049"/>
    </source>
</evidence>
<evidence type="ECO:0000256" key="4">
    <source>
        <dbReference type="ARBA" id="ARBA00022723"/>
    </source>
</evidence>
<dbReference type="FunFam" id="3.30.830.10:FF:000028">
    <property type="entry name" value="Insulin-degrading enzyme-like 1 peroxisomal"/>
    <property type="match status" value="1"/>
</dbReference>
<feature type="domain" description="Coenzyme PQQ synthesis protein F-like C-terminal lobe" evidence="13">
    <location>
        <begin position="790"/>
        <end position="886"/>
    </location>
</feature>
<dbReference type="OrthoDB" id="952271at2759"/>
<dbReference type="PANTHER" id="PTHR43690">
    <property type="entry name" value="NARDILYSIN"/>
    <property type="match status" value="1"/>
</dbReference>
<organism evidence="14 15">
    <name type="scientific">Marchantia polymorpha</name>
    <name type="common">Common liverwort</name>
    <name type="synonym">Marchantia aquatica</name>
    <dbReference type="NCBI Taxonomy" id="3197"/>
    <lineage>
        <taxon>Eukaryota</taxon>
        <taxon>Viridiplantae</taxon>
        <taxon>Streptophyta</taxon>
        <taxon>Embryophyta</taxon>
        <taxon>Marchantiophyta</taxon>
        <taxon>Marchantiopsida</taxon>
        <taxon>Marchantiidae</taxon>
        <taxon>Marchantiales</taxon>
        <taxon>Marchantiaceae</taxon>
        <taxon>Marchantia</taxon>
    </lineage>
</organism>
<dbReference type="InterPro" id="IPR032632">
    <property type="entry name" value="Peptidase_M16_M"/>
</dbReference>
<dbReference type="InterPro" id="IPR007863">
    <property type="entry name" value="Peptidase_M16_C"/>
</dbReference>
<evidence type="ECO:0000259" key="12">
    <source>
        <dbReference type="Pfam" id="PF16187"/>
    </source>
</evidence>
<dbReference type="FunFam" id="3.30.830.10:FF:000004">
    <property type="entry name" value="Putative insulin-degrading enzyme"/>
    <property type="match status" value="1"/>
</dbReference>
<dbReference type="GO" id="GO:0005739">
    <property type="term" value="C:mitochondrion"/>
    <property type="evidence" value="ECO:0000318"/>
    <property type="project" value="GO_Central"/>
</dbReference>
<feature type="domain" description="Peptidase M16 N-terminal" evidence="10">
    <location>
        <begin position="48"/>
        <end position="182"/>
    </location>
</feature>
<evidence type="ECO:0000256" key="8">
    <source>
        <dbReference type="RuleBase" id="RU004447"/>
    </source>
</evidence>
<dbReference type="Gene3D" id="3.30.830.10">
    <property type="entry name" value="Metalloenzyme, LuxS/M16 peptidase-like"/>
    <property type="match status" value="4"/>
</dbReference>
<dbReference type="SUPFAM" id="SSF63411">
    <property type="entry name" value="LuxS/MPP-like metallohydrolase"/>
    <property type="match status" value="4"/>
</dbReference>
<dbReference type="PANTHER" id="PTHR43690:SF18">
    <property type="entry name" value="INSULIN-DEGRADING ENZYME-RELATED"/>
    <property type="match status" value="1"/>
</dbReference>
<dbReference type="Pfam" id="PF22456">
    <property type="entry name" value="PqqF-like_C_4"/>
    <property type="match status" value="1"/>
</dbReference>
<evidence type="ECO:0000256" key="5">
    <source>
        <dbReference type="ARBA" id="ARBA00022801"/>
    </source>
</evidence>
<dbReference type="OMA" id="WIFDEMK"/>
<evidence type="ECO:0000256" key="3">
    <source>
        <dbReference type="ARBA" id="ARBA00022670"/>
    </source>
</evidence>
<dbReference type="GO" id="GO:0046872">
    <property type="term" value="F:metal ion binding"/>
    <property type="evidence" value="ECO:0007669"/>
    <property type="project" value="UniProtKB-KW"/>
</dbReference>
<dbReference type="PROSITE" id="PS00143">
    <property type="entry name" value="INSULINASE"/>
    <property type="match status" value="1"/>
</dbReference>
<keyword evidence="3" id="KW-0645">Protease</keyword>
<dbReference type="InterPro" id="IPR054734">
    <property type="entry name" value="PqqF-like_C_4"/>
</dbReference>
<proteinExistence type="inferred from homology"/>
<dbReference type="GO" id="GO:0004222">
    <property type="term" value="F:metalloendopeptidase activity"/>
    <property type="evidence" value="ECO:0000318"/>
    <property type="project" value="GO_Central"/>
</dbReference>
<dbReference type="InterPro" id="IPR050626">
    <property type="entry name" value="Peptidase_M16"/>
</dbReference>
<dbReference type="InterPro" id="IPR011765">
    <property type="entry name" value="Pept_M16_N"/>
</dbReference>
<evidence type="ECO:0000256" key="1">
    <source>
        <dbReference type="ARBA" id="ARBA00001947"/>
    </source>
</evidence>
<dbReference type="FunFam" id="3.30.830.10:FF:000005">
    <property type="entry name" value="nardilysin isoform X1"/>
    <property type="match status" value="1"/>
</dbReference>
<dbReference type="Gramene" id="Mp2g05500.1">
    <property type="protein sequence ID" value="Mp2g05500.1.cds"/>
    <property type="gene ID" value="Mp2g05500"/>
</dbReference>
<dbReference type="EMBL" id="KZ772693">
    <property type="protein sequence ID" value="PTQ44124.1"/>
    <property type="molecule type" value="Genomic_DNA"/>
</dbReference>
<evidence type="ECO:0008006" key="16">
    <source>
        <dbReference type="Google" id="ProtNLM"/>
    </source>
</evidence>
<feature type="domain" description="Peptidase M16 middle/third" evidence="12">
    <location>
        <begin position="395"/>
        <end position="675"/>
    </location>
</feature>
<sequence length="1013" mass="116090">MGAPEDDSSKLVQSMSLKDGLPADAPILKPRSDGRSYRRIVLPNALQVLLISDPDTDKAAGSMDVHVGSFSDPEELPGLAHFLEHMLFFSSEKYPDEDSFFKFLVEHGGQSNAYTAPEHTNFHFEVSADHLVEALDRFAQFFICPLFAADATSREIKAVDSENSKNLTTDVWRMNQLARHLTSKDHPFYKFGTGSLETLEVIPKKKGIDTRAELLKFYEARYSSNLMCLAVYGRESLDELQKLAEEKLSAVKNSKKDIVRFPGQPCSAEHLQILVKAVPVREGHTLMLMWPVTPELQNYREAPSHYIGHLIGHEADGSLFALLKQLGWANSLSAGEMESNLDSAFFIVDIELTDVGQEHMEEVVGFTFQYLSVLRKEGVAEWIFKELQAVCDMKFHFQDKMTPVHYVSSLANYMQLYPPEDWLAASMLPRNFNSEVLSEAIQQLTPERVRIFWHSKKFQDIATDEEPWYGTRFTSKKIDESLIKKWQSADVDPRLHLPNPNLLIPTDFSLINDADSKVQFPFVLKKSDMYRLWYKADSRFGTPKACIQMHFNCPESNYSPEASILTRIFTKMLVDYLNAYAYYAEVAGLSYKILVTVHGFQVSVSGYNHKLIVLTKKIMEMIVNFEVKEDRFKVMKEMVMKDCVNFRFQQPYQQALYNCSLLLEHRRWHVNEYIEVLPDLTAEDLRQMFPRILSRIFVECFVAGNITSKEAELLIEHVETTLKSGPTVNAKPPFSSQLMEQRIVRLEDGSDFIYASQGLNPQDENSALQLYLQVGQEETNMNILVELLVLTIKEGVFHQLRTVEQLGYLVFVATKNDFGVRGIQFLIQSTVKDPGALEDRVEAFLERYADTLEKMPQEDFKRHVDALIEMKLEKYKNLWEESSFYWREISDGTLNFDRPEVEVAALRKLEKEGLVDFFKSFVQRNAPYRRKLSLQVYGSQHLEELRSVVEAGRDSCPVESKYLLTKEGKVLKGKDGEEVGAKSRGRLIDNISTFKRAQSLYSSLKGGLHPEYK</sequence>
<keyword evidence="7" id="KW-0482">Metalloprotease</keyword>
<keyword evidence="5" id="KW-0378">Hydrolase</keyword>
<dbReference type="GO" id="GO:0051603">
    <property type="term" value="P:proteolysis involved in protein catabolic process"/>
    <property type="evidence" value="ECO:0000318"/>
    <property type="project" value="GO_Central"/>
</dbReference>
<feature type="domain" description="Peptidase M16 C-terminal" evidence="11">
    <location>
        <begin position="210"/>
        <end position="389"/>
    </location>
</feature>
<dbReference type="Pfam" id="PF00675">
    <property type="entry name" value="Peptidase_M16"/>
    <property type="match status" value="1"/>
</dbReference>
<evidence type="ECO:0000256" key="2">
    <source>
        <dbReference type="ARBA" id="ARBA00007261"/>
    </source>
</evidence>
<dbReference type="Pfam" id="PF16187">
    <property type="entry name" value="Peptidase_M16_M"/>
    <property type="match status" value="1"/>
</dbReference>
<dbReference type="InterPro" id="IPR011249">
    <property type="entry name" value="Metalloenz_LuxS/M16"/>
</dbReference>
<dbReference type="GO" id="GO:0043171">
    <property type="term" value="P:peptide catabolic process"/>
    <property type="evidence" value="ECO:0000318"/>
    <property type="project" value="GO_Central"/>
</dbReference>
<accession>A0A2R6XDF0</accession>
<keyword evidence="4" id="KW-0479">Metal-binding</keyword>